<comment type="cofactor">
    <cofactor evidence="2">
        <name>Fe cation</name>
        <dbReference type="ChEBI" id="CHEBI:24875"/>
    </cofactor>
    <text evidence="2">Binds 1 Fe cation per subunit.</text>
</comment>
<evidence type="ECO:0000256" key="3">
    <source>
        <dbReference type="RuleBase" id="RU003457"/>
    </source>
</evidence>
<evidence type="ECO:0000259" key="5">
    <source>
        <dbReference type="Pfam" id="PF02678"/>
    </source>
</evidence>
<dbReference type="PANTHER" id="PTHR13903">
    <property type="entry name" value="PIRIN-RELATED"/>
    <property type="match status" value="1"/>
</dbReference>
<organism evidence="7 8">
    <name type="scientific">Congregibacter litoralis KT71</name>
    <dbReference type="NCBI Taxonomy" id="314285"/>
    <lineage>
        <taxon>Bacteria</taxon>
        <taxon>Pseudomonadati</taxon>
        <taxon>Pseudomonadota</taxon>
        <taxon>Gammaproteobacteria</taxon>
        <taxon>Cellvibrionales</taxon>
        <taxon>Halieaceae</taxon>
        <taxon>Congregibacter</taxon>
    </lineage>
</organism>
<sequence>MNTNSTAIDYRHPHTGPVAPLVSPPLSGAALSIGDGFEARSFRAMDLEVAMDPLVMVDHYVMTEPTFGVHPHAGLSAVSLLFEDSAGRFHNRDTLGNDFDLQPGDLYWLKAGSGALHDEAPRPGSRIHGLQVFVNLPQRQRYDTPTSLLVRGSEMPVISSESHRVRVALGRSNDVLGFRAPDSSMTILDGYVMGARGFEHLLKQQRNAWVHAVEGELSVSVAGQLLTIPQGDAISISISNPSTGHPVHIRLASRKNATSHFALFDAEPLREAFVQRGPFVMDSEEKIDEAQAAYAAGQFGRIA</sequence>
<feature type="domain" description="Pirin C-terminal" evidence="6">
    <location>
        <begin position="198"/>
        <end position="300"/>
    </location>
</feature>
<dbReference type="eggNOG" id="COG1741">
    <property type="taxonomic scope" value="Bacteria"/>
</dbReference>
<comment type="similarity">
    <text evidence="1 3">Belongs to the pirin family.</text>
</comment>
<proteinExistence type="inferred from homology"/>
<name>A4A6Y2_9GAMM</name>
<dbReference type="PANTHER" id="PTHR13903:SF8">
    <property type="entry name" value="PIRIN"/>
    <property type="match status" value="1"/>
</dbReference>
<dbReference type="InterPro" id="IPR014710">
    <property type="entry name" value="RmlC-like_jellyroll"/>
</dbReference>
<dbReference type="InterPro" id="IPR012093">
    <property type="entry name" value="Pirin"/>
</dbReference>
<dbReference type="Proteomes" id="UP000019205">
    <property type="component" value="Chromosome"/>
</dbReference>
<evidence type="ECO:0000256" key="1">
    <source>
        <dbReference type="ARBA" id="ARBA00008416"/>
    </source>
</evidence>
<dbReference type="InterPro" id="IPR011051">
    <property type="entry name" value="RmlC_Cupin_sf"/>
</dbReference>
<dbReference type="PIRSF" id="PIRSF006232">
    <property type="entry name" value="Pirin"/>
    <property type="match status" value="1"/>
</dbReference>
<evidence type="ECO:0000313" key="7">
    <source>
        <dbReference type="EMBL" id="EAQ98051.2"/>
    </source>
</evidence>
<comment type="caution">
    <text evidence="7">The sequence shown here is derived from an EMBL/GenBank/DDBJ whole genome shotgun (WGS) entry which is preliminary data.</text>
</comment>
<dbReference type="GO" id="GO:0046872">
    <property type="term" value="F:metal ion binding"/>
    <property type="evidence" value="ECO:0007669"/>
    <property type="project" value="UniProtKB-KW"/>
</dbReference>
<dbReference type="HOGENOM" id="CLU_045717_5_2_6"/>
<keyword evidence="8" id="KW-1185">Reference proteome</keyword>
<feature type="domain" description="Pirin N-terminal" evidence="5">
    <location>
        <begin position="58"/>
        <end position="134"/>
    </location>
</feature>
<dbReference type="InterPro" id="IPR003829">
    <property type="entry name" value="Pirin_N_dom"/>
</dbReference>
<evidence type="ECO:0000313" key="8">
    <source>
        <dbReference type="Proteomes" id="UP000019205"/>
    </source>
</evidence>
<dbReference type="STRING" id="314285.KT71_02352"/>
<keyword evidence="2" id="KW-0408">Iron</keyword>
<dbReference type="Gene3D" id="2.60.120.10">
    <property type="entry name" value="Jelly Rolls"/>
    <property type="match status" value="2"/>
</dbReference>
<feature type="binding site" evidence="2">
    <location>
        <position position="70"/>
    </location>
    <ligand>
        <name>Fe cation</name>
        <dbReference type="ChEBI" id="CHEBI:24875"/>
    </ligand>
</feature>
<gene>
    <name evidence="7" type="ORF">KT71_02352</name>
</gene>
<dbReference type="EMBL" id="AAOA02000002">
    <property type="protein sequence ID" value="EAQ98051.2"/>
    <property type="molecule type" value="Genomic_DNA"/>
</dbReference>
<evidence type="ECO:0000259" key="6">
    <source>
        <dbReference type="Pfam" id="PF05726"/>
    </source>
</evidence>
<evidence type="ECO:0000256" key="2">
    <source>
        <dbReference type="PIRSR" id="PIRSR006232-1"/>
    </source>
</evidence>
<protein>
    <submittedName>
        <fullName evidence="7">Pirin-related protein</fullName>
    </submittedName>
</protein>
<dbReference type="SUPFAM" id="SSF51182">
    <property type="entry name" value="RmlC-like cupins"/>
    <property type="match status" value="1"/>
</dbReference>
<dbReference type="Pfam" id="PF02678">
    <property type="entry name" value="Pirin"/>
    <property type="match status" value="1"/>
</dbReference>
<accession>A4A6Y2</accession>
<feature type="binding site" evidence="2">
    <location>
        <position position="117"/>
    </location>
    <ligand>
        <name>Fe cation</name>
        <dbReference type="ChEBI" id="CHEBI:24875"/>
    </ligand>
</feature>
<feature type="region of interest" description="Disordered" evidence="4">
    <location>
        <begin position="1"/>
        <end position="21"/>
    </location>
</feature>
<evidence type="ECO:0000256" key="4">
    <source>
        <dbReference type="SAM" id="MobiDB-lite"/>
    </source>
</evidence>
<dbReference type="RefSeq" id="WP_023659898.1">
    <property type="nucleotide sequence ID" value="NZ_CM002299.1"/>
</dbReference>
<feature type="binding site" evidence="2">
    <location>
        <position position="72"/>
    </location>
    <ligand>
        <name>Fe cation</name>
        <dbReference type="ChEBI" id="CHEBI:24875"/>
    </ligand>
</feature>
<reference evidence="7 8" key="1">
    <citation type="journal article" date="2007" name="Proc. Natl. Acad. Sci. U.S.A.">
        <title>Characterization of a marine gammaproteobacterium capable of aerobic anoxygenic photosynthesis.</title>
        <authorList>
            <person name="Fuchs B.M."/>
            <person name="Spring S."/>
            <person name="Teeling H."/>
            <person name="Quast C."/>
            <person name="Wulf J."/>
            <person name="Schattenhofer M."/>
            <person name="Yan S."/>
            <person name="Ferriera S."/>
            <person name="Johnson J."/>
            <person name="Glockner F.O."/>
            <person name="Amann R."/>
        </authorList>
    </citation>
    <scope>NUCLEOTIDE SEQUENCE [LARGE SCALE GENOMIC DNA]</scope>
    <source>
        <strain evidence="7">KT71</strain>
    </source>
</reference>
<keyword evidence="2" id="KW-0479">Metal-binding</keyword>
<dbReference type="AlphaFoldDB" id="A4A6Y2"/>
<dbReference type="Pfam" id="PF05726">
    <property type="entry name" value="Pirin_C"/>
    <property type="match status" value="1"/>
</dbReference>
<dbReference type="OrthoDB" id="9780903at2"/>
<dbReference type="InterPro" id="IPR008778">
    <property type="entry name" value="Pirin_C_dom"/>
</dbReference>
<feature type="binding site" evidence="2">
    <location>
        <position position="119"/>
    </location>
    <ligand>
        <name>Fe cation</name>
        <dbReference type="ChEBI" id="CHEBI:24875"/>
    </ligand>
</feature>
<reference evidence="7 8" key="2">
    <citation type="journal article" date="2009" name="PLoS ONE">
        <title>The photosynthetic apparatus and its regulation in the aerobic gammaproteobacterium Congregibacter litoralis gen. nov., sp. nov.</title>
        <authorList>
            <person name="Spring S."/>
            <person name="Lunsdorf H."/>
            <person name="Fuchs B.M."/>
            <person name="Tindall B.J."/>
        </authorList>
    </citation>
    <scope>NUCLEOTIDE SEQUENCE [LARGE SCALE GENOMIC DNA]</scope>
    <source>
        <strain evidence="7">KT71</strain>
    </source>
</reference>